<dbReference type="Proteomes" id="UP000829196">
    <property type="component" value="Unassembled WGS sequence"/>
</dbReference>
<sequence length="66" mass="7759">MRVLFGDVSGDFLVWGYELFSLFSRKERERGRGSLVACVLQVSVPLALWVFPELEAREREKRRSKR</sequence>
<comment type="caution">
    <text evidence="1">The sequence shown here is derived from an EMBL/GenBank/DDBJ whole genome shotgun (WGS) entry which is preliminary data.</text>
</comment>
<accession>A0A8T3AMT8</accession>
<evidence type="ECO:0000313" key="1">
    <source>
        <dbReference type="EMBL" id="KAI0495525.1"/>
    </source>
</evidence>
<organism evidence="1 2">
    <name type="scientific">Dendrobium nobile</name>
    <name type="common">Orchid</name>
    <dbReference type="NCBI Taxonomy" id="94219"/>
    <lineage>
        <taxon>Eukaryota</taxon>
        <taxon>Viridiplantae</taxon>
        <taxon>Streptophyta</taxon>
        <taxon>Embryophyta</taxon>
        <taxon>Tracheophyta</taxon>
        <taxon>Spermatophyta</taxon>
        <taxon>Magnoliopsida</taxon>
        <taxon>Liliopsida</taxon>
        <taxon>Asparagales</taxon>
        <taxon>Orchidaceae</taxon>
        <taxon>Epidendroideae</taxon>
        <taxon>Malaxideae</taxon>
        <taxon>Dendrobiinae</taxon>
        <taxon>Dendrobium</taxon>
    </lineage>
</organism>
<protein>
    <submittedName>
        <fullName evidence="1">Uncharacterized protein</fullName>
    </submittedName>
</protein>
<evidence type="ECO:0000313" key="2">
    <source>
        <dbReference type="Proteomes" id="UP000829196"/>
    </source>
</evidence>
<name>A0A8T3AMT8_DENNO</name>
<dbReference type="EMBL" id="JAGYWB010000016">
    <property type="protein sequence ID" value="KAI0495525.1"/>
    <property type="molecule type" value="Genomic_DNA"/>
</dbReference>
<dbReference type="AlphaFoldDB" id="A0A8T3AMT8"/>
<reference evidence="1" key="1">
    <citation type="journal article" date="2022" name="Front. Genet.">
        <title>Chromosome-Scale Assembly of the Dendrobium nobile Genome Provides Insights Into the Molecular Mechanism of the Biosynthesis of the Medicinal Active Ingredient of Dendrobium.</title>
        <authorList>
            <person name="Xu Q."/>
            <person name="Niu S.-C."/>
            <person name="Li K.-L."/>
            <person name="Zheng P.-J."/>
            <person name="Zhang X.-J."/>
            <person name="Jia Y."/>
            <person name="Liu Y."/>
            <person name="Niu Y.-X."/>
            <person name="Yu L.-H."/>
            <person name="Chen D.-F."/>
            <person name="Zhang G.-Q."/>
        </authorList>
    </citation>
    <scope>NUCLEOTIDE SEQUENCE</scope>
    <source>
        <tissue evidence="1">Leaf</tissue>
    </source>
</reference>
<keyword evidence="2" id="KW-1185">Reference proteome</keyword>
<proteinExistence type="predicted"/>
<gene>
    <name evidence="1" type="ORF">KFK09_021826</name>
</gene>